<feature type="region of interest" description="Disordered" evidence="1">
    <location>
        <begin position="50"/>
        <end position="86"/>
    </location>
</feature>
<comment type="caution">
    <text evidence="3">The sequence shown here is derived from an EMBL/GenBank/DDBJ whole genome shotgun (WGS) entry which is preliminary data.</text>
</comment>
<dbReference type="EMBL" id="MPUK01000005">
    <property type="protein sequence ID" value="ONH67144.1"/>
    <property type="molecule type" value="Genomic_DNA"/>
</dbReference>
<dbReference type="VEuPathDB" id="FungiDB:BON22_3260"/>
<name>A0A1V2L5U3_CYBFA</name>
<evidence type="ECO:0000259" key="2">
    <source>
        <dbReference type="Pfam" id="PF14616"/>
    </source>
</evidence>
<feature type="domain" description="Transcription regulator Rua1 C-terminal" evidence="2">
    <location>
        <begin position="298"/>
        <end position="412"/>
    </location>
</feature>
<dbReference type="AlphaFoldDB" id="A0A1V2L5U3"/>
<dbReference type="Proteomes" id="UP000189513">
    <property type="component" value="Unassembled WGS sequence"/>
</dbReference>
<organism evidence="3 4">
    <name type="scientific">Cyberlindnera fabianii</name>
    <name type="common">Yeast</name>
    <name type="synonym">Hansenula fabianii</name>
    <dbReference type="NCBI Taxonomy" id="36022"/>
    <lineage>
        <taxon>Eukaryota</taxon>
        <taxon>Fungi</taxon>
        <taxon>Dikarya</taxon>
        <taxon>Ascomycota</taxon>
        <taxon>Saccharomycotina</taxon>
        <taxon>Saccharomycetes</taxon>
        <taxon>Phaffomycetales</taxon>
        <taxon>Phaffomycetaceae</taxon>
        <taxon>Cyberlindnera</taxon>
    </lineage>
</organism>
<keyword evidence="4" id="KW-1185">Reference proteome</keyword>
<sequence length="423" mass="48304">MNNVAIEDWIEATYASIADLSIEQVKHIIETPQIAAIIKRQDNPQLVFSIDEDNDRPSCSQLHSDESSSTRSIKIPSPTPNVPEDKHIRSGKVYLGESTLHNVPFNPKEPSIGTTTRPNTLMSTSYVKSLSKRVASGSIIDELSGLSIGELKENAGFEISLDVLLEDELSSMTEDISVDEGSPINIPVKDHGYYLRSASSHSEDSTLLRPELTCNDDALVTYYSELRNIPDKTWLPRTFQHHKINKYSVRRDANHVYLRNRSCSEPPCCLSSGPQHHISKGVVQISWEESDHLESFLEIDYLRYPKKEHTSMEVLCRFCRGMNWIPKKQYMTHLSLCHGILKSRGDKLPFLLPYPTSMFEVKQGVFRDLTIECPICNRWIRLSQRIKVPYQPVAKTQAGLYFNYFSHFIKRHREYGKGSTRET</sequence>
<gene>
    <name evidence="3" type="ORF">BON22_3260</name>
</gene>
<dbReference type="Pfam" id="PF14616">
    <property type="entry name" value="Rua1_C"/>
    <property type="match status" value="1"/>
</dbReference>
<evidence type="ECO:0000256" key="1">
    <source>
        <dbReference type="SAM" id="MobiDB-lite"/>
    </source>
</evidence>
<proteinExistence type="predicted"/>
<dbReference type="InterPro" id="IPR028012">
    <property type="entry name" value="Rua1_C"/>
</dbReference>
<reference evidence="4" key="1">
    <citation type="journal article" date="2017" name="Genome Announc.">
        <title>Genome sequences of Cyberlindnera fabianii 65, Pichia kudriavzevii 129, and Saccharomyces cerevisiae 131 isolated from fermented masau fruits in Zimbabwe.</title>
        <authorList>
            <person name="van Rijswijck I.M.H."/>
            <person name="Derks M.F.L."/>
            <person name="Abee T."/>
            <person name="de Ridder D."/>
            <person name="Smid E.J."/>
        </authorList>
    </citation>
    <scope>NUCLEOTIDE SEQUENCE [LARGE SCALE GENOMIC DNA]</scope>
    <source>
        <strain evidence="4">65</strain>
    </source>
</reference>
<accession>A0A1V2L5U3</accession>
<evidence type="ECO:0000313" key="4">
    <source>
        <dbReference type="Proteomes" id="UP000189513"/>
    </source>
</evidence>
<evidence type="ECO:0000313" key="3">
    <source>
        <dbReference type="EMBL" id="ONH67144.1"/>
    </source>
</evidence>
<protein>
    <submittedName>
        <fullName evidence="3">Protein ECM8</fullName>
    </submittedName>
</protein>